<feature type="transmembrane region" description="Helical" evidence="4">
    <location>
        <begin position="265"/>
        <end position="287"/>
    </location>
</feature>
<gene>
    <name evidence="6" type="ORF">GK011_07260</name>
    <name evidence="7" type="ORF">GN242_14240</name>
</gene>
<feature type="transmembrane region" description="Helical" evidence="4">
    <location>
        <begin position="323"/>
        <end position="345"/>
    </location>
</feature>
<dbReference type="PANTHER" id="PTHR23523:SF1">
    <property type="entry name" value="CYANATE TRANSPORT PROTEIN CYNX"/>
    <property type="match status" value="1"/>
</dbReference>
<evidence type="ECO:0000313" key="8">
    <source>
        <dbReference type="Proteomes" id="UP000424752"/>
    </source>
</evidence>
<evidence type="ECO:0000259" key="5">
    <source>
        <dbReference type="PROSITE" id="PS50850"/>
    </source>
</evidence>
<keyword evidence="2 4" id="KW-1133">Transmembrane helix</keyword>
<dbReference type="InterPro" id="IPR011701">
    <property type="entry name" value="MFS"/>
</dbReference>
<dbReference type="AlphaFoldDB" id="A0A6I6EJV0"/>
<feature type="transmembrane region" description="Helical" evidence="4">
    <location>
        <begin position="96"/>
        <end position="118"/>
    </location>
</feature>
<feature type="transmembrane region" description="Helical" evidence="4">
    <location>
        <begin position="236"/>
        <end position="256"/>
    </location>
</feature>
<keyword evidence="1 4" id="KW-0812">Transmembrane</keyword>
<accession>A0A6I6EJV0</accession>
<sequence>MRLLLPLIALLLLGLNLRPVLALPGPLLASIQHDTSLSSSAAGLLSMLPVMAMGLCALAGGYLQRWPGTFRGVLLGALIIAAACMVRGIWWQPAGLIATALLAGIGIALVQALLPGWIKQHYPQQSSRLMGLYTTAIMGGAALAAASAAPLATAAGWQNTLALWSLPALLAAVLWSRCGNRATDRQITAVDVPPLNRRAWLLMFYFGIGTGAYTLVLAWLPPFFVQEGWSPQQGGYLLAGLTLTEVVSGLLVAALLPRFRDRRRLLLPVLGLLLAGLICMTAAPSVLAVPSMLLMGLGIGALFPLSLIVTLEHAATPAQAGKLMGFVQGGGYIIASLTPLLAGIIRQALGSLQQAFSLMALGVVILLIMTLWLKPQPERQ</sequence>
<dbReference type="Proteomes" id="UP000424752">
    <property type="component" value="Chromosome"/>
</dbReference>
<dbReference type="RefSeq" id="WP_154752053.1">
    <property type="nucleotide sequence ID" value="NZ_CP046509.1"/>
</dbReference>
<dbReference type="KEGG" id="erwi:GN242_14240"/>
<dbReference type="InterPro" id="IPR036259">
    <property type="entry name" value="MFS_trans_sf"/>
</dbReference>
<organism evidence="7 8">
    <name type="scientific">Erwinia sorbitola</name>
    <dbReference type="NCBI Taxonomy" id="2681984"/>
    <lineage>
        <taxon>Bacteria</taxon>
        <taxon>Pseudomonadati</taxon>
        <taxon>Pseudomonadota</taxon>
        <taxon>Gammaproteobacteria</taxon>
        <taxon>Enterobacterales</taxon>
        <taxon>Erwiniaceae</taxon>
        <taxon>Erwinia</taxon>
    </lineage>
</organism>
<dbReference type="PANTHER" id="PTHR23523">
    <property type="match status" value="1"/>
</dbReference>
<evidence type="ECO:0000313" key="6">
    <source>
        <dbReference type="EMBL" id="MTD26746.1"/>
    </source>
</evidence>
<dbReference type="PROSITE" id="PS50850">
    <property type="entry name" value="MFS"/>
    <property type="match status" value="1"/>
</dbReference>
<name>A0A6I6EJV0_9GAMM</name>
<feature type="transmembrane region" description="Helical" evidence="4">
    <location>
        <begin position="199"/>
        <end position="224"/>
    </location>
</feature>
<keyword evidence="9" id="KW-1185">Reference proteome</keyword>
<dbReference type="EMBL" id="CP046509">
    <property type="protein sequence ID" value="QGU88315.1"/>
    <property type="molecule type" value="Genomic_DNA"/>
</dbReference>
<feature type="transmembrane region" description="Helical" evidence="4">
    <location>
        <begin position="161"/>
        <end position="178"/>
    </location>
</feature>
<feature type="transmembrane region" description="Helical" evidence="4">
    <location>
        <begin position="41"/>
        <end position="63"/>
    </location>
</feature>
<keyword evidence="3 4" id="KW-0472">Membrane</keyword>
<evidence type="ECO:0000256" key="2">
    <source>
        <dbReference type="ARBA" id="ARBA00022989"/>
    </source>
</evidence>
<evidence type="ECO:0000256" key="3">
    <source>
        <dbReference type="ARBA" id="ARBA00023136"/>
    </source>
</evidence>
<feature type="transmembrane region" description="Helical" evidence="4">
    <location>
        <begin position="130"/>
        <end position="149"/>
    </location>
</feature>
<dbReference type="GO" id="GO:0022857">
    <property type="term" value="F:transmembrane transporter activity"/>
    <property type="evidence" value="ECO:0007669"/>
    <property type="project" value="InterPro"/>
</dbReference>
<reference evidence="6 9" key="1">
    <citation type="submission" date="2019-11" db="EMBL/GenBank/DDBJ databases">
        <title>Erwinia sp. nov., isolated from feces of birds in Tibet plateau of China.</title>
        <authorList>
            <person name="Ge Y."/>
        </authorList>
    </citation>
    <scope>NUCLEOTIDE SEQUENCE [LARGE SCALE GENOMIC DNA]</scope>
    <source>
        <strain evidence="6 9">J316</strain>
    </source>
</reference>
<dbReference type="Gene3D" id="1.20.1250.20">
    <property type="entry name" value="MFS general substrate transporter like domains"/>
    <property type="match status" value="2"/>
</dbReference>
<evidence type="ECO:0000313" key="7">
    <source>
        <dbReference type="EMBL" id="QGU88315.1"/>
    </source>
</evidence>
<dbReference type="SUPFAM" id="SSF103473">
    <property type="entry name" value="MFS general substrate transporter"/>
    <property type="match status" value="1"/>
</dbReference>
<evidence type="ECO:0000313" key="9">
    <source>
        <dbReference type="Proteomes" id="UP000480164"/>
    </source>
</evidence>
<protein>
    <submittedName>
        <fullName evidence="7">MFS transporter</fullName>
    </submittedName>
</protein>
<feature type="transmembrane region" description="Helical" evidence="4">
    <location>
        <begin position="293"/>
        <end position="311"/>
    </location>
</feature>
<feature type="transmembrane region" description="Helical" evidence="4">
    <location>
        <begin position="70"/>
        <end position="90"/>
    </location>
</feature>
<reference evidence="7 8" key="2">
    <citation type="submission" date="2019-12" db="EMBL/GenBank/DDBJ databases">
        <title>Erwinia sp. nov., isolated from droppings of birds in the Qinghai-Tiebt plateau of China.</title>
        <authorList>
            <person name="Ge Y."/>
        </authorList>
    </citation>
    <scope>NUCLEOTIDE SEQUENCE [LARGE SCALE GENOMIC DNA]</scope>
    <source>
        <strain evidence="7 8">J780</strain>
    </source>
</reference>
<evidence type="ECO:0000256" key="4">
    <source>
        <dbReference type="SAM" id="Phobius"/>
    </source>
</evidence>
<dbReference type="InterPro" id="IPR052524">
    <property type="entry name" value="MFS_Cyanate_Porter"/>
</dbReference>
<dbReference type="Proteomes" id="UP000480164">
    <property type="component" value="Unassembled WGS sequence"/>
</dbReference>
<evidence type="ECO:0000256" key="1">
    <source>
        <dbReference type="ARBA" id="ARBA00022692"/>
    </source>
</evidence>
<accession>A0A6L6GMD3</accession>
<dbReference type="EMBL" id="WLZX01000002">
    <property type="protein sequence ID" value="MTD26746.1"/>
    <property type="molecule type" value="Genomic_DNA"/>
</dbReference>
<feature type="domain" description="Major facilitator superfamily (MFS) profile" evidence="5">
    <location>
        <begin position="2"/>
        <end position="378"/>
    </location>
</feature>
<feature type="transmembrane region" description="Helical" evidence="4">
    <location>
        <begin position="351"/>
        <end position="373"/>
    </location>
</feature>
<dbReference type="InterPro" id="IPR020846">
    <property type="entry name" value="MFS_dom"/>
</dbReference>
<proteinExistence type="predicted"/>
<dbReference type="Pfam" id="PF07690">
    <property type="entry name" value="MFS_1"/>
    <property type="match status" value="1"/>
</dbReference>